<dbReference type="STRING" id="215637.A0A4P9ZS73"/>
<evidence type="ECO:0000313" key="9">
    <source>
        <dbReference type="Proteomes" id="UP000268162"/>
    </source>
</evidence>
<evidence type="ECO:0000256" key="2">
    <source>
        <dbReference type="ARBA" id="ARBA00022448"/>
    </source>
</evidence>
<feature type="transmembrane region" description="Helical" evidence="6">
    <location>
        <begin position="56"/>
        <end position="76"/>
    </location>
</feature>
<dbReference type="FunFam" id="1.20.1250.20:FF:000013">
    <property type="entry name" value="MFS general substrate transporter"/>
    <property type="match status" value="1"/>
</dbReference>
<feature type="transmembrane region" description="Helical" evidence="6">
    <location>
        <begin position="339"/>
        <end position="360"/>
    </location>
</feature>
<comment type="subcellular location">
    <subcellularLocation>
        <location evidence="1">Membrane</location>
        <topology evidence="1">Multi-pass membrane protein</topology>
    </subcellularLocation>
</comment>
<dbReference type="InterPro" id="IPR011701">
    <property type="entry name" value="MFS"/>
</dbReference>
<name>A0A4P9ZS73_9FUNG</name>
<dbReference type="SUPFAM" id="SSF103473">
    <property type="entry name" value="MFS general substrate transporter"/>
    <property type="match status" value="1"/>
</dbReference>
<feature type="transmembrane region" description="Helical" evidence="6">
    <location>
        <begin position="372"/>
        <end position="392"/>
    </location>
</feature>
<evidence type="ECO:0000256" key="5">
    <source>
        <dbReference type="ARBA" id="ARBA00023136"/>
    </source>
</evidence>
<feature type="transmembrane region" description="Helical" evidence="6">
    <location>
        <begin position="404"/>
        <end position="425"/>
    </location>
</feature>
<dbReference type="Gene3D" id="1.20.1250.20">
    <property type="entry name" value="MFS general substrate transporter like domains"/>
    <property type="match status" value="2"/>
</dbReference>
<feature type="non-terminal residue" evidence="8">
    <location>
        <position position="1"/>
    </location>
</feature>
<keyword evidence="9" id="KW-1185">Reference proteome</keyword>
<gene>
    <name evidence="8" type="ORF">BJ085DRAFT_586</name>
</gene>
<feature type="transmembrane region" description="Helical" evidence="6">
    <location>
        <begin position="83"/>
        <end position="103"/>
    </location>
</feature>
<dbReference type="PROSITE" id="PS50850">
    <property type="entry name" value="MFS"/>
    <property type="match status" value="1"/>
</dbReference>
<dbReference type="PANTHER" id="PTHR43791:SF36">
    <property type="entry name" value="TRANSPORTER, PUTATIVE (AFU_ORTHOLOGUE AFUA_6G08340)-RELATED"/>
    <property type="match status" value="1"/>
</dbReference>
<sequence>WSDMDSARILRKIDWRLLPILTLAYVLSFLDRANIGNSKLMHLEADLNLSQAEYSWSLSILFISYVLLEIPSNLMLKRMRPSHWLGFITICWGILASCMAANSGTASILIIRFLLGAAEAGFVPGVLYFLTYWYRPTEIAIRMAIFLSAITLAGALGGILAFAIGHMEGVGGLAAWRWLFLLEGIPTLIMGVCLALFLPDGPTQVKCDPPAAKNAANSRPSPPTSDIAAAPRLSNWAAIVAVFLNYRCHLHALIHICTVIPSYSVQFLLSTVIKELGFDSLSAQLLTVPAHFCGAVFMISMAYHSDRVKERGFHITFAAGLGALGFLLVTFVSGRIAKYLMLLIVGMGVNGFLALNTAWVSGNVVEKTQRGVAMAFVVSFGNIGGLAAGQMYRNSEAPQYMTSHLVNTACLLTVATLSMVLKFLLRRENRLLDQQ</sequence>
<dbReference type="GO" id="GO:0016020">
    <property type="term" value="C:membrane"/>
    <property type="evidence" value="ECO:0007669"/>
    <property type="project" value="UniProtKB-SubCell"/>
</dbReference>
<keyword evidence="4 6" id="KW-1133">Transmembrane helix</keyword>
<reference evidence="9" key="1">
    <citation type="journal article" date="2018" name="Nat. Microbiol.">
        <title>Leveraging single-cell genomics to expand the fungal tree of life.</title>
        <authorList>
            <person name="Ahrendt S.R."/>
            <person name="Quandt C.A."/>
            <person name="Ciobanu D."/>
            <person name="Clum A."/>
            <person name="Salamov A."/>
            <person name="Andreopoulos B."/>
            <person name="Cheng J.F."/>
            <person name="Woyke T."/>
            <person name="Pelin A."/>
            <person name="Henrissat B."/>
            <person name="Reynolds N.K."/>
            <person name="Benny G.L."/>
            <person name="Smith M.E."/>
            <person name="James T.Y."/>
            <person name="Grigoriev I.V."/>
        </authorList>
    </citation>
    <scope>NUCLEOTIDE SEQUENCE [LARGE SCALE GENOMIC DNA]</scope>
    <source>
        <strain evidence="9">RSA 468</strain>
    </source>
</reference>
<feature type="non-terminal residue" evidence="8">
    <location>
        <position position="435"/>
    </location>
</feature>
<feature type="transmembrane region" description="Helical" evidence="6">
    <location>
        <begin position="252"/>
        <end position="273"/>
    </location>
</feature>
<evidence type="ECO:0000313" key="8">
    <source>
        <dbReference type="EMBL" id="RKP36406.1"/>
    </source>
</evidence>
<evidence type="ECO:0000256" key="6">
    <source>
        <dbReference type="SAM" id="Phobius"/>
    </source>
</evidence>
<keyword evidence="5 6" id="KW-0472">Membrane</keyword>
<dbReference type="Proteomes" id="UP000268162">
    <property type="component" value="Unassembled WGS sequence"/>
</dbReference>
<dbReference type="Pfam" id="PF07690">
    <property type="entry name" value="MFS_1"/>
    <property type="match status" value="1"/>
</dbReference>
<evidence type="ECO:0000256" key="4">
    <source>
        <dbReference type="ARBA" id="ARBA00022989"/>
    </source>
</evidence>
<dbReference type="InterPro" id="IPR036259">
    <property type="entry name" value="MFS_trans_sf"/>
</dbReference>
<feature type="transmembrane region" description="Helical" evidence="6">
    <location>
        <begin position="109"/>
        <end position="131"/>
    </location>
</feature>
<feature type="transmembrane region" description="Helical" evidence="6">
    <location>
        <begin position="176"/>
        <end position="198"/>
    </location>
</feature>
<evidence type="ECO:0000256" key="3">
    <source>
        <dbReference type="ARBA" id="ARBA00022692"/>
    </source>
</evidence>
<accession>A0A4P9ZS73</accession>
<evidence type="ECO:0000259" key="7">
    <source>
        <dbReference type="PROSITE" id="PS50850"/>
    </source>
</evidence>
<dbReference type="AlphaFoldDB" id="A0A4P9ZS73"/>
<feature type="transmembrane region" description="Helical" evidence="6">
    <location>
        <begin position="315"/>
        <end position="333"/>
    </location>
</feature>
<dbReference type="EMBL" id="ML002659">
    <property type="protein sequence ID" value="RKP36406.1"/>
    <property type="molecule type" value="Genomic_DNA"/>
</dbReference>
<keyword evidence="3 6" id="KW-0812">Transmembrane</keyword>
<dbReference type="FunFam" id="1.20.1250.20:FF:000018">
    <property type="entry name" value="MFS transporter permease"/>
    <property type="match status" value="1"/>
</dbReference>
<keyword evidence="2" id="KW-0813">Transport</keyword>
<dbReference type="InterPro" id="IPR020846">
    <property type="entry name" value="MFS_dom"/>
</dbReference>
<feature type="transmembrane region" description="Helical" evidence="6">
    <location>
        <begin position="143"/>
        <end position="164"/>
    </location>
</feature>
<proteinExistence type="predicted"/>
<evidence type="ECO:0000256" key="1">
    <source>
        <dbReference type="ARBA" id="ARBA00004141"/>
    </source>
</evidence>
<protein>
    <submittedName>
        <fullName evidence="8">Major facilitator superfamily transporter</fullName>
    </submittedName>
</protein>
<feature type="transmembrane region" description="Helical" evidence="6">
    <location>
        <begin position="285"/>
        <end position="303"/>
    </location>
</feature>
<feature type="domain" description="Major facilitator superfamily (MFS) profile" evidence="7">
    <location>
        <begin position="17"/>
        <end position="430"/>
    </location>
</feature>
<dbReference type="PANTHER" id="PTHR43791">
    <property type="entry name" value="PERMEASE-RELATED"/>
    <property type="match status" value="1"/>
</dbReference>
<dbReference type="GO" id="GO:0022857">
    <property type="term" value="F:transmembrane transporter activity"/>
    <property type="evidence" value="ECO:0007669"/>
    <property type="project" value="InterPro"/>
</dbReference>
<organism evidence="8 9">
    <name type="scientific">Dimargaris cristalligena</name>
    <dbReference type="NCBI Taxonomy" id="215637"/>
    <lineage>
        <taxon>Eukaryota</taxon>
        <taxon>Fungi</taxon>
        <taxon>Fungi incertae sedis</taxon>
        <taxon>Zoopagomycota</taxon>
        <taxon>Kickxellomycotina</taxon>
        <taxon>Dimargaritomycetes</taxon>
        <taxon>Dimargaritales</taxon>
        <taxon>Dimargaritaceae</taxon>
        <taxon>Dimargaris</taxon>
    </lineage>
</organism>